<sequence>MGGGGGRRLFPGMTAEQSENDLGTVELEGYAVVARTAGISRPGVKDCCTVQDLERHPRRTGWKRGYVLYSWGRDLISPFPVIDSLSLAE</sequence>
<evidence type="ECO:0000313" key="1">
    <source>
        <dbReference type="EMBL" id="KAF7269160.1"/>
    </source>
</evidence>
<gene>
    <name evidence="1" type="ORF">GWI33_017781</name>
</gene>
<protein>
    <submittedName>
        <fullName evidence="1">Uncharacterized protein</fullName>
    </submittedName>
</protein>
<organism evidence="1 2">
    <name type="scientific">Rhynchophorus ferrugineus</name>
    <name type="common">Red palm weevil</name>
    <name type="synonym">Curculio ferrugineus</name>
    <dbReference type="NCBI Taxonomy" id="354439"/>
    <lineage>
        <taxon>Eukaryota</taxon>
        <taxon>Metazoa</taxon>
        <taxon>Ecdysozoa</taxon>
        <taxon>Arthropoda</taxon>
        <taxon>Hexapoda</taxon>
        <taxon>Insecta</taxon>
        <taxon>Pterygota</taxon>
        <taxon>Neoptera</taxon>
        <taxon>Endopterygota</taxon>
        <taxon>Coleoptera</taxon>
        <taxon>Polyphaga</taxon>
        <taxon>Cucujiformia</taxon>
        <taxon>Curculionidae</taxon>
        <taxon>Dryophthorinae</taxon>
        <taxon>Rhynchophorus</taxon>
    </lineage>
</organism>
<keyword evidence="2" id="KW-1185">Reference proteome</keyword>
<accession>A0A834M7A5</accession>
<reference evidence="1" key="1">
    <citation type="submission" date="2020-08" db="EMBL/GenBank/DDBJ databases">
        <title>Genome sequencing and assembly of the red palm weevil Rhynchophorus ferrugineus.</title>
        <authorList>
            <person name="Dias G.B."/>
            <person name="Bergman C.M."/>
            <person name="Manee M."/>
        </authorList>
    </citation>
    <scope>NUCLEOTIDE SEQUENCE</scope>
    <source>
        <strain evidence="1">AA-2017</strain>
        <tissue evidence="1">Whole larva</tissue>
    </source>
</reference>
<proteinExistence type="predicted"/>
<dbReference type="EMBL" id="JAACXV010014254">
    <property type="protein sequence ID" value="KAF7269160.1"/>
    <property type="molecule type" value="Genomic_DNA"/>
</dbReference>
<dbReference type="Proteomes" id="UP000625711">
    <property type="component" value="Unassembled WGS sequence"/>
</dbReference>
<dbReference type="AlphaFoldDB" id="A0A834M7A5"/>
<name>A0A834M7A5_RHYFE</name>
<comment type="caution">
    <text evidence="1">The sequence shown here is derived from an EMBL/GenBank/DDBJ whole genome shotgun (WGS) entry which is preliminary data.</text>
</comment>
<evidence type="ECO:0000313" key="2">
    <source>
        <dbReference type="Proteomes" id="UP000625711"/>
    </source>
</evidence>